<keyword evidence="3" id="KW-1185">Reference proteome</keyword>
<keyword evidence="1" id="KW-0472">Membrane</keyword>
<protein>
    <submittedName>
        <fullName evidence="2">Uncharacterized protein</fullName>
    </submittedName>
</protein>
<feature type="transmembrane region" description="Helical" evidence="1">
    <location>
        <begin position="113"/>
        <end position="139"/>
    </location>
</feature>
<name>A0ABD2A713_VESSQ</name>
<keyword evidence="1" id="KW-0812">Transmembrane</keyword>
<evidence type="ECO:0000256" key="1">
    <source>
        <dbReference type="SAM" id="Phobius"/>
    </source>
</evidence>
<evidence type="ECO:0000313" key="2">
    <source>
        <dbReference type="EMBL" id="KAL2716416.1"/>
    </source>
</evidence>
<dbReference type="Proteomes" id="UP001607302">
    <property type="component" value="Unassembled WGS sequence"/>
</dbReference>
<dbReference type="AlphaFoldDB" id="A0ABD2A713"/>
<sequence length="228" mass="26163">MADPSTMADEATNTLKSSSKAFGFVMLSGTLWKINKRLNKKEANFDQPVEISRMTRAKVETRDSASSEVHLRTETSWLTRFSGKFHSSGPPLGRQAIALSESTMDLTLTYETIYTYLCECILSLFLSFSLFFYLFILFLQICPRELEKDLINISKSLGSVEYVQSVKVIVMSILLWVKSQWNLTSIKRTHNSPLFRRTRGPFERATGRSRWEISRGVERNILKVTETH</sequence>
<proteinExistence type="predicted"/>
<comment type="caution">
    <text evidence="2">The sequence shown here is derived from an EMBL/GenBank/DDBJ whole genome shotgun (WGS) entry which is preliminary data.</text>
</comment>
<organism evidence="2 3">
    <name type="scientific">Vespula squamosa</name>
    <name type="common">Southern yellow jacket</name>
    <name type="synonym">Wasp</name>
    <dbReference type="NCBI Taxonomy" id="30214"/>
    <lineage>
        <taxon>Eukaryota</taxon>
        <taxon>Metazoa</taxon>
        <taxon>Ecdysozoa</taxon>
        <taxon>Arthropoda</taxon>
        <taxon>Hexapoda</taxon>
        <taxon>Insecta</taxon>
        <taxon>Pterygota</taxon>
        <taxon>Neoptera</taxon>
        <taxon>Endopterygota</taxon>
        <taxon>Hymenoptera</taxon>
        <taxon>Apocrita</taxon>
        <taxon>Aculeata</taxon>
        <taxon>Vespoidea</taxon>
        <taxon>Vespidae</taxon>
        <taxon>Vespinae</taxon>
        <taxon>Vespula</taxon>
    </lineage>
</organism>
<accession>A0ABD2A713</accession>
<evidence type="ECO:0000313" key="3">
    <source>
        <dbReference type="Proteomes" id="UP001607302"/>
    </source>
</evidence>
<keyword evidence="1" id="KW-1133">Transmembrane helix</keyword>
<reference evidence="2 3" key="1">
    <citation type="journal article" date="2024" name="Ann. Entomol. Soc. Am.">
        <title>Genomic analyses of the southern and eastern yellowjacket wasps (Hymenoptera: Vespidae) reveal evolutionary signatures of social life.</title>
        <authorList>
            <person name="Catto M.A."/>
            <person name="Caine P.B."/>
            <person name="Orr S.E."/>
            <person name="Hunt B.G."/>
            <person name="Goodisman M.A.D."/>
        </authorList>
    </citation>
    <scope>NUCLEOTIDE SEQUENCE [LARGE SCALE GENOMIC DNA]</scope>
    <source>
        <strain evidence="2">233</strain>
        <tissue evidence="2">Head and thorax</tissue>
    </source>
</reference>
<gene>
    <name evidence="2" type="ORF">V1478_014092</name>
</gene>
<dbReference type="EMBL" id="JAUDFV010000154">
    <property type="protein sequence ID" value="KAL2716416.1"/>
    <property type="molecule type" value="Genomic_DNA"/>
</dbReference>